<reference evidence="3" key="1">
    <citation type="submission" date="2010-11" db="EMBL/GenBank/DDBJ databases">
        <title>The complete sequence of chromosome of Oceanithermus profundus DSM 14977.</title>
        <authorList>
            <consortium name="US DOE Joint Genome Institute (JGI-PGF)"/>
            <person name="Lucas S."/>
            <person name="Copeland A."/>
            <person name="Lapidus A."/>
            <person name="Bruce D."/>
            <person name="Goodwin L."/>
            <person name="Pitluck S."/>
            <person name="Kyrpides N."/>
            <person name="Mavromatis K."/>
            <person name="Pagani I."/>
            <person name="Ivanova N."/>
            <person name="Zhang X."/>
            <person name="Brettin T."/>
            <person name="Detter J.C."/>
            <person name="Tapia R."/>
            <person name="Han C."/>
            <person name="Land M."/>
            <person name="Hauser L."/>
            <person name="Markowitz V."/>
            <person name="Cheng J.-F."/>
            <person name="Hugenholtz P."/>
            <person name="Woyke T."/>
            <person name="Wu D."/>
            <person name="Tindall B."/>
            <person name="Faehnrich R."/>
            <person name="Brambilla E."/>
            <person name="Klenk H.-P."/>
            <person name="Eisen J.A."/>
        </authorList>
    </citation>
    <scope>NUCLEOTIDE SEQUENCE [LARGE SCALE GENOMIC DNA]</scope>
    <source>
        <strain evidence="3">DSM 14977 / NBRC 100410 / VKM B-2274 / 506</strain>
    </source>
</reference>
<dbReference type="STRING" id="670487.Ocepr_0800"/>
<evidence type="ECO:0000313" key="3">
    <source>
        <dbReference type="Proteomes" id="UP000008722"/>
    </source>
</evidence>
<dbReference type="EMBL" id="CP002361">
    <property type="protein sequence ID" value="ADR36257.1"/>
    <property type="molecule type" value="Genomic_DNA"/>
</dbReference>
<keyword evidence="3" id="KW-1185">Reference proteome</keyword>
<dbReference type="KEGG" id="opr:Ocepr_0800"/>
<accession>E4U7C8</accession>
<feature type="region of interest" description="Disordered" evidence="1">
    <location>
        <begin position="206"/>
        <end position="226"/>
    </location>
</feature>
<evidence type="ECO:0000256" key="1">
    <source>
        <dbReference type="SAM" id="MobiDB-lite"/>
    </source>
</evidence>
<dbReference type="AlphaFoldDB" id="E4U7C8"/>
<organism evidence="2 3">
    <name type="scientific">Oceanithermus profundus (strain DSM 14977 / NBRC 100410 / VKM B-2274 / 506)</name>
    <dbReference type="NCBI Taxonomy" id="670487"/>
    <lineage>
        <taxon>Bacteria</taxon>
        <taxon>Thermotogati</taxon>
        <taxon>Deinococcota</taxon>
        <taxon>Deinococci</taxon>
        <taxon>Thermales</taxon>
        <taxon>Thermaceae</taxon>
        <taxon>Oceanithermus</taxon>
    </lineage>
</organism>
<dbReference type="Proteomes" id="UP000008722">
    <property type="component" value="Chromosome"/>
</dbReference>
<protein>
    <submittedName>
        <fullName evidence="2">Uncharacterized protein</fullName>
    </submittedName>
</protein>
<sequence precursor="true">MHLAAIVCPAARAVKRSRRSRLNVAEADRALPGGVWCIVRGALFAVAGLRTLWRLACGSWWASQRQRNLGCSYGMDPGSSPGQALNRVQGGLPDLPPAIRLGRPGNGKTGGRRWGVGCRFLFEEVCRRGRGAVCRIRSLIFLPPTPYNPLPGEADYRAPCRAQTTRFGHCEIMLPPLGEGWGGGCWRQRSHRPSFESWPTHIPPPTPCILKKQPPSGLRPPPPRGRFSRVVIRQKRSAHRAFRSGFQLAQAKGLLGWNDELLAAKNLPPLGEGRGGGCWLNARQASIADA</sequence>
<evidence type="ECO:0000313" key="2">
    <source>
        <dbReference type="EMBL" id="ADR36257.1"/>
    </source>
</evidence>
<dbReference type="HOGENOM" id="CLU_959204_0_0_0"/>
<name>E4U7C8_OCEP5</name>
<gene>
    <name evidence="2" type="ordered locus">Ocepr_0800</name>
</gene>
<reference evidence="2 3" key="2">
    <citation type="journal article" date="2011" name="Stand. Genomic Sci.">
        <title>Complete genome sequence of Oceanithermus profundus type strain (506).</title>
        <authorList>
            <person name="Pati A."/>
            <person name="Zhang X."/>
            <person name="Lapidus A."/>
            <person name="Nolan M."/>
            <person name="Lucas S."/>
            <person name="Del Rio T.G."/>
            <person name="Tice H."/>
            <person name="Cheng J.F."/>
            <person name="Tapia R."/>
            <person name="Han C."/>
            <person name="Goodwin L."/>
            <person name="Pitluck S."/>
            <person name="Liolios K."/>
            <person name="Pagani I."/>
            <person name="Ivanova N."/>
            <person name="Mavromatis K."/>
            <person name="Chen A."/>
            <person name="Palaniappan K."/>
            <person name="Hauser L."/>
            <person name="Jeffries C.D."/>
            <person name="Brambilla E.M."/>
            <person name="Rohl A."/>
            <person name="Mwirichia R."/>
            <person name="Rohde M."/>
            <person name="Tindall B.J."/>
            <person name="Sikorski J."/>
            <person name="Wirth R."/>
            <person name="Goker M."/>
            <person name="Woyke T."/>
            <person name="Detter J.C."/>
            <person name="Bristow J."/>
            <person name="Eisen J.A."/>
            <person name="Markowitz V."/>
            <person name="Hugenholtz P."/>
            <person name="Kyrpides N.C."/>
            <person name="Klenk H.P."/>
            <person name="Land M."/>
        </authorList>
    </citation>
    <scope>NUCLEOTIDE SEQUENCE [LARGE SCALE GENOMIC DNA]</scope>
    <source>
        <strain evidence="3">DSM 14977 / NBRC 100410 / VKM B-2274 / 506</strain>
    </source>
</reference>
<proteinExistence type="predicted"/>